<gene>
    <name evidence="1" type="ORF">CPX_001729</name>
</gene>
<dbReference type="STRING" id="479893.CPX_001729"/>
<dbReference type="Proteomes" id="UP000037386">
    <property type="component" value="Unassembled WGS sequence"/>
</dbReference>
<dbReference type="PATRIC" id="fig|479893.3.peg.545"/>
<sequence>MFIIKNKNIKAINDRNSNAISNNSSMSILEMLTPPENNYVHFKGFEKIFGQEELKKN</sequence>
<reference evidence="2" key="1">
    <citation type="submission" date="2015-05" db="EMBL/GenBank/DDBJ databases">
        <title>Draft genome sequence of 'Candidatus Phytoplasma Pruni' strain CX, a plant pathogenic bacterium.</title>
        <authorList>
            <person name="Lee I.-M."/>
            <person name="Bottner-Parker K.D."/>
            <person name="Shao J."/>
            <person name="Gundersen-Rindal D.E."/>
            <person name="Zhao Y."/>
            <person name="Davis R.E."/>
        </authorList>
    </citation>
    <scope>NUCLEOTIDE SEQUENCE [LARGE SCALE GENOMIC DNA]</scope>
    <source>
        <strain evidence="2">CX</strain>
    </source>
</reference>
<proteinExistence type="predicted"/>
<evidence type="ECO:0000313" key="2">
    <source>
        <dbReference type="Proteomes" id="UP000037386"/>
    </source>
</evidence>
<accession>A0A0M1MZG6</accession>
<comment type="caution">
    <text evidence="1">The sequence shown here is derived from an EMBL/GenBank/DDBJ whole genome shotgun (WGS) entry which is preliminary data.</text>
</comment>
<organism evidence="1 2">
    <name type="scientific">Candidatus Phytoplasma pruni</name>
    <dbReference type="NCBI Taxonomy" id="479893"/>
    <lineage>
        <taxon>Bacteria</taxon>
        <taxon>Bacillati</taxon>
        <taxon>Mycoplasmatota</taxon>
        <taxon>Mollicutes</taxon>
        <taxon>Acholeplasmatales</taxon>
        <taxon>Acholeplasmataceae</taxon>
        <taxon>Candidatus Phytoplasma</taxon>
        <taxon>16SrIII (X-disease group)</taxon>
    </lineage>
</organism>
<protein>
    <submittedName>
        <fullName evidence="1">Uncharacterized protein</fullName>
    </submittedName>
</protein>
<name>A0A0M1MZG6_9MOLU</name>
<evidence type="ECO:0000313" key="1">
    <source>
        <dbReference type="EMBL" id="KOR75297.1"/>
    </source>
</evidence>
<dbReference type="EMBL" id="LHCF01000018">
    <property type="protein sequence ID" value="KOR75297.1"/>
    <property type="molecule type" value="Genomic_DNA"/>
</dbReference>
<dbReference type="AlphaFoldDB" id="A0A0M1MZG6"/>